<sequence length="174" mass="18984">MVRPAMMEPLVHDTTACSVSREEDPDSLSCLMAAASRGHRVLHAALLAEIGLYPGQDRVLIALWENGPQFQNKLAAILGIDMSTMTKSLQRLERGGLVGRSPCPTNRRLSIVSTTPKGDALRPEVRRIADEVQRRLTHGLTPEQVETLCSLLAVVRNNTCREAMCPPDAPAVAH</sequence>
<feature type="domain" description="HTH marR-type" evidence="4">
    <location>
        <begin position="25"/>
        <end position="157"/>
    </location>
</feature>
<gene>
    <name evidence="5" type="ORF">Mth01_43210</name>
</gene>
<evidence type="ECO:0000259" key="4">
    <source>
        <dbReference type="PROSITE" id="PS50995"/>
    </source>
</evidence>
<evidence type="ECO:0000256" key="3">
    <source>
        <dbReference type="ARBA" id="ARBA00023163"/>
    </source>
</evidence>
<dbReference type="EMBL" id="BOOG01000044">
    <property type="protein sequence ID" value="GIH72068.1"/>
    <property type="molecule type" value="Genomic_DNA"/>
</dbReference>
<dbReference type="AlphaFoldDB" id="A0A8J3RBP0"/>
<organism evidence="5 6">
    <name type="scientific">Sphaerimonospora thailandensis</name>
    <dbReference type="NCBI Taxonomy" id="795644"/>
    <lineage>
        <taxon>Bacteria</taxon>
        <taxon>Bacillati</taxon>
        <taxon>Actinomycetota</taxon>
        <taxon>Actinomycetes</taxon>
        <taxon>Streptosporangiales</taxon>
        <taxon>Streptosporangiaceae</taxon>
        <taxon>Sphaerimonospora</taxon>
    </lineage>
</organism>
<dbReference type="InterPro" id="IPR036388">
    <property type="entry name" value="WH-like_DNA-bd_sf"/>
</dbReference>
<protein>
    <recommendedName>
        <fullName evidence="4">HTH marR-type domain-containing protein</fullName>
    </recommendedName>
</protein>
<proteinExistence type="predicted"/>
<dbReference type="SMART" id="SM00347">
    <property type="entry name" value="HTH_MARR"/>
    <property type="match status" value="1"/>
</dbReference>
<dbReference type="GO" id="GO:0003677">
    <property type="term" value="F:DNA binding"/>
    <property type="evidence" value="ECO:0007669"/>
    <property type="project" value="UniProtKB-KW"/>
</dbReference>
<accession>A0A8J3RBP0</accession>
<dbReference type="GO" id="GO:0003700">
    <property type="term" value="F:DNA-binding transcription factor activity"/>
    <property type="evidence" value="ECO:0007669"/>
    <property type="project" value="InterPro"/>
</dbReference>
<evidence type="ECO:0000313" key="6">
    <source>
        <dbReference type="Proteomes" id="UP000610966"/>
    </source>
</evidence>
<dbReference type="PRINTS" id="PR00598">
    <property type="entry name" value="HTHMARR"/>
</dbReference>
<keyword evidence="3" id="KW-0804">Transcription</keyword>
<dbReference type="Gene3D" id="1.10.10.10">
    <property type="entry name" value="Winged helix-like DNA-binding domain superfamily/Winged helix DNA-binding domain"/>
    <property type="match status" value="1"/>
</dbReference>
<keyword evidence="2" id="KW-0238">DNA-binding</keyword>
<evidence type="ECO:0000256" key="1">
    <source>
        <dbReference type="ARBA" id="ARBA00023015"/>
    </source>
</evidence>
<dbReference type="PANTHER" id="PTHR42756:SF1">
    <property type="entry name" value="TRANSCRIPTIONAL REPRESSOR OF EMRAB OPERON"/>
    <property type="match status" value="1"/>
</dbReference>
<reference evidence="5" key="1">
    <citation type="submission" date="2021-01" db="EMBL/GenBank/DDBJ databases">
        <title>Whole genome shotgun sequence of Sphaerimonospora thailandensis NBRC 107569.</title>
        <authorList>
            <person name="Komaki H."/>
            <person name="Tamura T."/>
        </authorList>
    </citation>
    <scope>NUCLEOTIDE SEQUENCE</scope>
    <source>
        <strain evidence="5">NBRC 107569</strain>
    </source>
</reference>
<dbReference type="Proteomes" id="UP000610966">
    <property type="component" value="Unassembled WGS sequence"/>
</dbReference>
<keyword evidence="1" id="KW-0805">Transcription regulation</keyword>
<dbReference type="PROSITE" id="PS50995">
    <property type="entry name" value="HTH_MARR_2"/>
    <property type="match status" value="1"/>
</dbReference>
<dbReference type="SUPFAM" id="SSF46785">
    <property type="entry name" value="Winged helix' DNA-binding domain"/>
    <property type="match status" value="1"/>
</dbReference>
<keyword evidence="6" id="KW-1185">Reference proteome</keyword>
<evidence type="ECO:0000313" key="5">
    <source>
        <dbReference type="EMBL" id="GIH72068.1"/>
    </source>
</evidence>
<dbReference type="PROSITE" id="PS01117">
    <property type="entry name" value="HTH_MARR_1"/>
    <property type="match status" value="1"/>
</dbReference>
<dbReference type="PANTHER" id="PTHR42756">
    <property type="entry name" value="TRANSCRIPTIONAL REGULATOR, MARR"/>
    <property type="match status" value="1"/>
</dbReference>
<dbReference type="Pfam" id="PF01047">
    <property type="entry name" value="MarR"/>
    <property type="match status" value="1"/>
</dbReference>
<comment type="caution">
    <text evidence="5">The sequence shown here is derived from an EMBL/GenBank/DDBJ whole genome shotgun (WGS) entry which is preliminary data.</text>
</comment>
<dbReference type="InterPro" id="IPR036390">
    <property type="entry name" value="WH_DNA-bd_sf"/>
</dbReference>
<evidence type="ECO:0000256" key="2">
    <source>
        <dbReference type="ARBA" id="ARBA00023125"/>
    </source>
</evidence>
<dbReference type="InterPro" id="IPR000835">
    <property type="entry name" value="HTH_MarR-typ"/>
</dbReference>
<name>A0A8J3RBP0_9ACTN</name>
<dbReference type="InterPro" id="IPR023187">
    <property type="entry name" value="Tscrpt_reg_MarR-type_CS"/>
</dbReference>